<keyword evidence="1" id="KW-0472">Membrane</keyword>
<organism evidence="3 4">
    <name type="scientific">Photobacterium angustum</name>
    <dbReference type="NCBI Taxonomy" id="661"/>
    <lineage>
        <taxon>Bacteria</taxon>
        <taxon>Pseudomonadati</taxon>
        <taxon>Pseudomonadota</taxon>
        <taxon>Gammaproteobacteria</taxon>
        <taxon>Vibrionales</taxon>
        <taxon>Vibrionaceae</taxon>
        <taxon>Photobacterium</taxon>
    </lineage>
</organism>
<reference evidence="3 4" key="1">
    <citation type="submission" date="2018-01" db="EMBL/GenBank/DDBJ databases">
        <title>Whole genome sequencing of Histamine producing bacteria.</title>
        <authorList>
            <person name="Butler K."/>
        </authorList>
    </citation>
    <scope>NUCLEOTIDE SEQUENCE [LARGE SCALE GENOMIC DNA]</scope>
    <source>
        <strain evidence="3 4">A6-1</strain>
    </source>
</reference>
<evidence type="ECO:0000313" key="3">
    <source>
        <dbReference type="EMBL" id="PSX01656.1"/>
    </source>
</evidence>
<evidence type="ECO:0000313" key="4">
    <source>
        <dbReference type="Proteomes" id="UP000240989"/>
    </source>
</evidence>
<accession>A0ABX5GY15</accession>
<dbReference type="RefSeq" id="WP_045152770.1">
    <property type="nucleotide sequence ID" value="NZ_JZSW01000007.1"/>
</dbReference>
<dbReference type="SUPFAM" id="SSF51306">
    <property type="entry name" value="LexA/Signal peptidase"/>
    <property type="match status" value="1"/>
</dbReference>
<dbReference type="EMBL" id="PYOU01000032">
    <property type="protein sequence ID" value="PSX01656.1"/>
    <property type="molecule type" value="Genomic_DNA"/>
</dbReference>
<dbReference type="Gene3D" id="2.10.109.10">
    <property type="entry name" value="Umud Fragment, subunit A"/>
    <property type="match status" value="1"/>
</dbReference>
<protein>
    <recommendedName>
        <fullName evidence="2">Peptidase S26 domain-containing protein</fullName>
    </recommendedName>
</protein>
<keyword evidence="1" id="KW-1133">Transmembrane helix</keyword>
<feature type="domain" description="Peptidase S26" evidence="2">
    <location>
        <begin position="18"/>
        <end position="171"/>
    </location>
</feature>
<dbReference type="Proteomes" id="UP000240989">
    <property type="component" value="Unassembled WGS sequence"/>
</dbReference>
<dbReference type="Pfam" id="PF10502">
    <property type="entry name" value="Peptidase_S26"/>
    <property type="match status" value="1"/>
</dbReference>
<evidence type="ECO:0000259" key="2">
    <source>
        <dbReference type="Pfam" id="PF10502"/>
    </source>
</evidence>
<keyword evidence="4" id="KW-1185">Reference proteome</keyword>
<comment type="caution">
    <text evidence="3">The sequence shown here is derived from an EMBL/GenBank/DDBJ whole genome shotgun (WGS) entry which is preliminary data.</text>
</comment>
<gene>
    <name evidence="3" type="ORF">C0W27_21960</name>
</gene>
<dbReference type="InterPro" id="IPR019533">
    <property type="entry name" value="Peptidase_S26"/>
</dbReference>
<sequence length="171" mass="19540">MKVTYGFKAQTLKLKLLKSILWTIIIVSFFTLFFERYKLYFDYHGARCLDARLFLIDKYDVEAQTGKLVALTGDGIPLLKDNQNYIKFVGGIAGDTVKFDGRTITNDNGYSRYAPTNNKYKELKRKHNLPTEWKVQDGQVFLFGDTSESLDSRVVGLADSSKIFGTAYVIY</sequence>
<evidence type="ECO:0000256" key="1">
    <source>
        <dbReference type="SAM" id="Phobius"/>
    </source>
</evidence>
<feature type="transmembrane region" description="Helical" evidence="1">
    <location>
        <begin position="20"/>
        <end position="37"/>
    </location>
</feature>
<name>A0ABX5GY15_PHOAN</name>
<dbReference type="InterPro" id="IPR036286">
    <property type="entry name" value="LexA/Signal_pep-like_sf"/>
</dbReference>
<keyword evidence="1" id="KW-0812">Transmembrane</keyword>
<proteinExistence type="predicted"/>